<dbReference type="InterPro" id="IPR016876">
    <property type="entry name" value="UCP028234"/>
</dbReference>
<dbReference type="PANTHER" id="PTHR38451:SF1">
    <property type="entry name" value="TRNA (ADENINE(22)-N(1))-METHYLTRANSFERASE"/>
    <property type="match status" value="1"/>
</dbReference>
<dbReference type="InterPro" id="IPR029063">
    <property type="entry name" value="SAM-dependent_MTases_sf"/>
</dbReference>
<dbReference type="SUPFAM" id="SSF53335">
    <property type="entry name" value="S-adenosyl-L-methionine-dependent methyltransferases"/>
    <property type="match status" value="1"/>
</dbReference>
<organism evidence="1 2">
    <name type="scientific">Photobacterium ganghwense</name>
    <dbReference type="NCBI Taxonomy" id="320778"/>
    <lineage>
        <taxon>Bacteria</taxon>
        <taxon>Pseudomonadati</taxon>
        <taxon>Pseudomonadota</taxon>
        <taxon>Gammaproteobacteria</taxon>
        <taxon>Vibrionales</taxon>
        <taxon>Vibrionaceae</taxon>
        <taxon>Photobacterium</taxon>
    </lineage>
</organism>
<keyword evidence="1" id="KW-0489">Methyltransferase</keyword>
<dbReference type="PATRIC" id="fig|320778.3.peg.2287"/>
<keyword evidence="1" id="KW-0808">Transferase</keyword>
<comment type="caution">
    <text evidence="1">The sequence shown here is derived from an EMBL/GenBank/DDBJ whole genome shotgun (WGS) entry which is preliminary data.</text>
</comment>
<dbReference type="GO" id="GO:0008168">
    <property type="term" value="F:methyltransferase activity"/>
    <property type="evidence" value="ECO:0007669"/>
    <property type="project" value="UniProtKB-KW"/>
</dbReference>
<dbReference type="FunFam" id="3.40.50.150:FF:000442">
    <property type="entry name" value="tRNA (Adenine22-N1)-methyltransferase TrmK"/>
    <property type="match status" value="1"/>
</dbReference>
<name>A0A0J1HDS8_9GAMM</name>
<dbReference type="Proteomes" id="UP000035909">
    <property type="component" value="Unassembled WGS sequence"/>
</dbReference>
<gene>
    <name evidence="1" type="ORF">ABT57_10515</name>
</gene>
<evidence type="ECO:0000313" key="1">
    <source>
        <dbReference type="EMBL" id="KLV09796.1"/>
    </source>
</evidence>
<sequence>MVEPHYTHIWDCCCDHGFLGASLLSKQAGAKVHFVDIVPDLIDSLENKLSRYFTDSAWETHCLDVSQLPLQRYEGSHLVIIAGVGGDLTAQFVEAICTQHPTLNIDFLLCPVHHHFSLRQKLIELQLDLKQEALIKENHRFYEVILVSSASENTESITPVGSQMWRPGSIKQLETAKEYLNQTLNHYQRVQLGRKIDVQHIIDAYSEVKISMCISNCTD</sequence>
<dbReference type="EMBL" id="LDOU01000008">
    <property type="protein sequence ID" value="KLV09796.1"/>
    <property type="molecule type" value="Genomic_DNA"/>
</dbReference>
<dbReference type="STRING" id="320778.ABT57_10515"/>
<proteinExistence type="predicted"/>
<dbReference type="PIRSF" id="PIRSF028234">
    <property type="entry name" value="UCP028234"/>
    <property type="match status" value="1"/>
</dbReference>
<dbReference type="Pfam" id="PF12847">
    <property type="entry name" value="Methyltransf_18"/>
    <property type="match status" value="1"/>
</dbReference>
<protein>
    <submittedName>
        <fullName evidence="1">SAM-dependent methyltransferase</fullName>
    </submittedName>
</protein>
<dbReference type="PANTHER" id="PTHR38451">
    <property type="entry name" value="TRNA (ADENINE(22)-N(1))-METHYLTRANSFERASE"/>
    <property type="match status" value="1"/>
</dbReference>
<keyword evidence="2" id="KW-1185">Reference proteome</keyword>
<accession>A0A0J1HDS8</accession>
<dbReference type="AlphaFoldDB" id="A0A0J1HDS8"/>
<evidence type="ECO:0000313" key="2">
    <source>
        <dbReference type="Proteomes" id="UP000035909"/>
    </source>
</evidence>
<dbReference type="GO" id="GO:0032259">
    <property type="term" value="P:methylation"/>
    <property type="evidence" value="ECO:0007669"/>
    <property type="project" value="UniProtKB-KW"/>
</dbReference>
<dbReference type="Gene3D" id="3.40.50.150">
    <property type="entry name" value="Vaccinia Virus protein VP39"/>
    <property type="match status" value="1"/>
</dbReference>
<reference evidence="1 2" key="1">
    <citation type="submission" date="2015-05" db="EMBL/GenBank/DDBJ databases">
        <title>Photobacterium galathea sp. nov.</title>
        <authorList>
            <person name="Machado H."/>
            <person name="Gram L."/>
        </authorList>
    </citation>
    <scope>NUCLEOTIDE SEQUENCE [LARGE SCALE GENOMIC DNA]</scope>
    <source>
        <strain evidence="1 2">DSM 22954</strain>
    </source>
</reference>